<dbReference type="Proteomes" id="UP000198703">
    <property type="component" value="Unassembled WGS sequence"/>
</dbReference>
<evidence type="ECO:0000313" key="2">
    <source>
        <dbReference type="Proteomes" id="UP000198703"/>
    </source>
</evidence>
<accession>A0A1H3Z5Z7</accession>
<sequence length="53" mass="5697">MIAMTRQTSTAAARIAAIRSNGANVVVLGAWKTRRGFMRGCYGEAGKPGFWAH</sequence>
<dbReference type="STRING" id="89524.SAMN05444370_103412"/>
<protein>
    <submittedName>
        <fullName evidence="1">Uncharacterized protein</fullName>
    </submittedName>
</protein>
<proteinExistence type="predicted"/>
<dbReference type="RefSeq" id="WP_175478797.1">
    <property type="nucleotide sequence ID" value="NZ_FNQM01000003.1"/>
</dbReference>
<organism evidence="1 2">
    <name type="scientific">Rubrimonas cliftonensis</name>
    <dbReference type="NCBI Taxonomy" id="89524"/>
    <lineage>
        <taxon>Bacteria</taxon>
        <taxon>Pseudomonadati</taxon>
        <taxon>Pseudomonadota</taxon>
        <taxon>Alphaproteobacteria</taxon>
        <taxon>Rhodobacterales</taxon>
        <taxon>Paracoccaceae</taxon>
        <taxon>Rubrimonas</taxon>
    </lineage>
</organism>
<dbReference type="AlphaFoldDB" id="A0A1H3Z5Z7"/>
<keyword evidence="2" id="KW-1185">Reference proteome</keyword>
<reference evidence="1 2" key="1">
    <citation type="submission" date="2016-10" db="EMBL/GenBank/DDBJ databases">
        <authorList>
            <person name="de Groot N.N."/>
        </authorList>
    </citation>
    <scope>NUCLEOTIDE SEQUENCE [LARGE SCALE GENOMIC DNA]</scope>
    <source>
        <strain evidence="1 2">DSM 15345</strain>
    </source>
</reference>
<dbReference type="EMBL" id="FNQM01000003">
    <property type="protein sequence ID" value="SEA19263.1"/>
    <property type="molecule type" value="Genomic_DNA"/>
</dbReference>
<gene>
    <name evidence="1" type="ORF">SAMN05444370_103412</name>
</gene>
<name>A0A1H3Z5Z7_9RHOB</name>
<evidence type="ECO:0000313" key="1">
    <source>
        <dbReference type="EMBL" id="SEA19263.1"/>
    </source>
</evidence>